<dbReference type="GO" id="GO:0046872">
    <property type="term" value="F:metal ion binding"/>
    <property type="evidence" value="ECO:0007669"/>
    <property type="project" value="UniProtKB-KW"/>
</dbReference>
<evidence type="ECO:0000256" key="4">
    <source>
        <dbReference type="ARBA" id="ARBA00022801"/>
    </source>
</evidence>
<dbReference type="GO" id="GO:0019363">
    <property type="term" value="P:pyridine nucleotide biosynthetic process"/>
    <property type="evidence" value="ECO:0007669"/>
    <property type="project" value="UniProtKB-KW"/>
</dbReference>
<dbReference type="PANTHER" id="PTHR11080">
    <property type="entry name" value="PYRAZINAMIDASE/NICOTINAMIDASE"/>
    <property type="match status" value="1"/>
</dbReference>
<dbReference type="InterPro" id="IPR052347">
    <property type="entry name" value="Isochorismatase_Nicotinamidase"/>
</dbReference>
<protein>
    <recommendedName>
        <fullName evidence="6">nicotinamidase</fullName>
        <ecNumber evidence="6">3.5.1.19</ecNumber>
    </recommendedName>
    <alternativeName>
        <fullName evidence="7">Nicotinamide deamidase</fullName>
    </alternativeName>
</protein>
<dbReference type="PANTHER" id="PTHR11080:SF2">
    <property type="entry name" value="LD05707P"/>
    <property type="match status" value="1"/>
</dbReference>
<proteinExistence type="inferred from homology"/>
<comment type="similarity">
    <text evidence="1">Belongs to the isochorismatase family.</text>
</comment>
<reference evidence="9 10" key="1">
    <citation type="submission" date="2019-09" db="EMBL/GenBank/DDBJ databases">
        <title>Genome sequencing of strain KACC 21233.</title>
        <authorList>
            <person name="Heo J."/>
            <person name="Kim S.-J."/>
            <person name="Kim J.-S."/>
            <person name="Hong S.-B."/>
            <person name="Kwon S.-W."/>
        </authorList>
    </citation>
    <scope>NUCLEOTIDE SEQUENCE [LARGE SCALE GENOMIC DNA]</scope>
    <source>
        <strain evidence="9 10">KACC 21233</strain>
    </source>
</reference>
<dbReference type="EC" id="3.5.1.19" evidence="6"/>
<gene>
    <name evidence="9" type="ORF">FLP30_08305</name>
</gene>
<name>A0A5C1YN60_9PROT</name>
<dbReference type="KEGG" id="acek:FLP30_08305"/>
<dbReference type="InterPro" id="IPR000868">
    <property type="entry name" value="Isochorismatase-like_dom"/>
</dbReference>
<evidence type="ECO:0000313" key="9">
    <source>
        <dbReference type="EMBL" id="QEO17724.1"/>
    </source>
</evidence>
<accession>A0A5C1YN60</accession>
<dbReference type="Proteomes" id="UP000324536">
    <property type="component" value="Chromosome"/>
</dbReference>
<evidence type="ECO:0000256" key="7">
    <source>
        <dbReference type="ARBA" id="ARBA00043224"/>
    </source>
</evidence>
<comment type="pathway">
    <text evidence="5">Cofactor biosynthesis; nicotinate biosynthesis; nicotinate from nicotinamide: step 1/1.</text>
</comment>
<evidence type="ECO:0000259" key="8">
    <source>
        <dbReference type="Pfam" id="PF00857"/>
    </source>
</evidence>
<dbReference type="GO" id="GO:0008936">
    <property type="term" value="F:nicotinamidase activity"/>
    <property type="evidence" value="ECO:0007669"/>
    <property type="project" value="UniProtKB-EC"/>
</dbReference>
<dbReference type="SUPFAM" id="SSF52499">
    <property type="entry name" value="Isochorismatase-like hydrolases"/>
    <property type="match status" value="1"/>
</dbReference>
<dbReference type="OrthoDB" id="9791276at2"/>
<evidence type="ECO:0000256" key="2">
    <source>
        <dbReference type="ARBA" id="ARBA00022642"/>
    </source>
</evidence>
<evidence type="ECO:0000256" key="3">
    <source>
        <dbReference type="ARBA" id="ARBA00022723"/>
    </source>
</evidence>
<dbReference type="EMBL" id="CP043506">
    <property type="protein sequence ID" value="QEO17724.1"/>
    <property type="molecule type" value="Genomic_DNA"/>
</dbReference>
<sequence>MTPPLSPPPGPQDALLIVDVQNDFLPGGSLAVAGAEAVIPVINAWAALPFGCVATSQDWHPPEHSSFAANTPAGPWPAHCVADTDGAALAADLRLPASTQAVFKGVDAETDHYSAFEGTTANGTPLADLLQAAGITRVFVCGVALEYCVRATALDARRHGFDTILLTEASKGLEADPTAVLNELTQHAITLLAHRPTA</sequence>
<keyword evidence="4" id="KW-0378">Hydrolase</keyword>
<feature type="domain" description="Isochorismatase-like" evidence="8">
    <location>
        <begin position="14"/>
        <end position="184"/>
    </location>
</feature>
<dbReference type="AlphaFoldDB" id="A0A5C1YN60"/>
<dbReference type="InterPro" id="IPR036380">
    <property type="entry name" value="Isochorismatase-like_sf"/>
</dbReference>
<evidence type="ECO:0000256" key="1">
    <source>
        <dbReference type="ARBA" id="ARBA00006336"/>
    </source>
</evidence>
<dbReference type="Pfam" id="PF00857">
    <property type="entry name" value="Isochorismatase"/>
    <property type="match status" value="1"/>
</dbReference>
<keyword evidence="3" id="KW-0479">Metal-binding</keyword>
<evidence type="ECO:0000256" key="5">
    <source>
        <dbReference type="ARBA" id="ARBA00037900"/>
    </source>
</evidence>
<organism evidence="9 10">
    <name type="scientific">Acetobacter vaccinii</name>
    <dbReference type="NCBI Taxonomy" id="2592655"/>
    <lineage>
        <taxon>Bacteria</taxon>
        <taxon>Pseudomonadati</taxon>
        <taxon>Pseudomonadota</taxon>
        <taxon>Alphaproteobacteria</taxon>
        <taxon>Acetobacterales</taxon>
        <taxon>Acetobacteraceae</taxon>
        <taxon>Acetobacter</taxon>
    </lineage>
</organism>
<evidence type="ECO:0000313" key="10">
    <source>
        <dbReference type="Proteomes" id="UP000324536"/>
    </source>
</evidence>
<dbReference type="Gene3D" id="3.40.50.850">
    <property type="entry name" value="Isochorismatase-like"/>
    <property type="match status" value="1"/>
</dbReference>
<keyword evidence="2" id="KW-0662">Pyridine nucleotide biosynthesis</keyword>
<dbReference type="RefSeq" id="WP_149279400.1">
    <property type="nucleotide sequence ID" value="NZ_CP043506.1"/>
</dbReference>
<evidence type="ECO:0000256" key="6">
    <source>
        <dbReference type="ARBA" id="ARBA00039017"/>
    </source>
</evidence>
<keyword evidence="10" id="KW-1185">Reference proteome</keyword>